<dbReference type="PANTHER" id="PTHR43133:SF52">
    <property type="entry name" value="ECF RNA POLYMERASE SIGMA FACTOR SIGL"/>
    <property type="match status" value="1"/>
</dbReference>
<gene>
    <name evidence="8" type="ORF">AVDCRST_MAG68-2567</name>
</gene>
<dbReference type="Pfam" id="PF08281">
    <property type="entry name" value="Sigma70_r4_2"/>
    <property type="match status" value="1"/>
</dbReference>
<dbReference type="PANTHER" id="PTHR43133">
    <property type="entry name" value="RNA POLYMERASE ECF-TYPE SIGMA FACTO"/>
    <property type="match status" value="1"/>
</dbReference>
<dbReference type="CDD" id="cd06171">
    <property type="entry name" value="Sigma70_r4"/>
    <property type="match status" value="1"/>
</dbReference>
<dbReference type="GO" id="GO:0016987">
    <property type="term" value="F:sigma factor activity"/>
    <property type="evidence" value="ECO:0007669"/>
    <property type="project" value="UniProtKB-KW"/>
</dbReference>
<feature type="domain" description="RNA polymerase sigma factor 70 region 4 type 2" evidence="7">
    <location>
        <begin position="102"/>
        <end position="153"/>
    </location>
</feature>
<dbReference type="Pfam" id="PF04542">
    <property type="entry name" value="Sigma70_r2"/>
    <property type="match status" value="1"/>
</dbReference>
<dbReference type="InterPro" id="IPR039425">
    <property type="entry name" value="RNA_pol_sigma-70-like"/>
</dbReference>
<dbReference type="GO" id="GO:0003677">
    <property type="term" value="F:DNA binding"/>
    <property type="evidence" value="ECO:0007669"/>
    <property type="project" value="UniProtKB-KW"/>
</dbReference>
<dbReference type="GO" id="GO:0006352">
    <property type="term" value="P:DNA-templated transcription initiation"/>
    <property type="evidence" value="ECO:0007669"/>
    <property type="project" value="InterPro"/>
</dbReference>
<proteinExistence type="inferred from homology"/>
<evidence type="ECO:0000256" key="2">
    <source>
        <dbReference type="ARBA" id="ARBA00023015"/>
    </source>
</evidence>
<dbReference type="InterPro" id="IPR013324">
    <property type="entry name" value="RNA_pol_sigma_r3/r4-like"/>
</dbReference>
<evidence type="ECO:0000259" key="6">
    <source>
        <dbReference type="Pfam" id="PF04542"/>
    </source>
</evidence>
<dbReference type="NCBIfam" id="TIGR02937">
    <property type="entry name" value="sigma70-ECF"/>
    <property type="match status" value="1"/>
</dbReference>
<reference evidence="8" key="1">
    <citation type="submission" date="2020-02" db="EMBL/GenBank/DDBJ databases">
        <authorList>
            <person name="Meier V. D."/>
        </authorList>
    </citation>
    <scope>NUCLEOTIDE SEQUENCE</scope>
    <source>
        <strain evidence="8">AVDCRST_MAG68</strain>
    </source>
</reference>
<dbReference type="SUPFAM" id="SSF88659">
    <property type="entry name" value="Sigma3 and sigma4 domains of RNA polymerase sigma factors"/>
    <property type="match status" value="1"/>
</dbReference>
<dbReference type="InterPro" id="IPR013325">
    <property type="entry name" value="RNA_pol_sigma_r2"/>
</dbReference>
<keyword evidence="2" id="KW-0805">Transcription regulation</keyword>
<evidence type="ECO:0000256" key="1">
    <source>
        <dbReference type="ARBA" id="ARBA00010641"/>
    </source>
</evidence>
<evidence type="ECO:0000259" key="7">
    <source>
        <dbReference type="Pfam" id="PF08281"/>
    </source>
</evidence>
<dbReference type="Gene3D" id="1.10.1740.10">
    <property type="match status" value="1"/>
</dbReference>
<evidence type="ECO:0000256" key="4">
    <source>
        <dbReference type="ARBA" id="ARBA00023125"/>
    </source>
</evidence>
<dbReference type="Gene3D" id="1.10.10.10">
    <property type="entry name" value="Winged helix-like DNA-binding domain superfamily/Winged helix DNA-binding domain"/>
    <property type="match status" value="1"/>
</dbReference>
<sequence>MDAAALFAEHHASLFRYLSRLTGSPDVAADAAQEAFVKLLEKPPAPGETRAWLFRVGTNAARLAERTRGRRARLLEHRPERAPVGDAPPTPDQAFEAAEARRRVREAMEVLTERDRTLLLMREEGFSHREIAEAVGTTTGSVGTMIARALDKLAARLQLDEDAR</sequence>
<evidence type="ECO:0000256" key="3">
    <source>
        <dbReference type="ARBA" id="ARBA00023082"/>
    </source>
</evidence>
<dbReference type="InterPro" id="IPR036388">
    <property type="entry name" value="WH-like_DNA-bd_sf"/>
</dbReference>
<keyword evidence="3" id="KW-0731">Sigma factor</keyword>
<keyword evidence="4" id="KW-0238">DNA-binding</keyword>
<organism evidence="8">
    <name type="scientific">uncultured Gemmatimonadota bacterium</name>
    <dbReference type="NCBI Taxonomy" id="203437"/>
    <lineage>
        <taxon>Bacteria</taxon>
        <taxon>Pseudomonadati</taxon>
        <taxon>Gemmatimonadota</taxon>
        <taxon>environmental samples</taxon>
    </lineage>
</organism>
<dbReference type="SUPFAM" id="SSF88946">
    <property type="entry name" value="Sigma2 domain of RNA polymerase sigma factors"/>
    <property type="match status" value="1"/>
</dbReference>
<keyword evidence="5" id="KW-0804">Transcription</keyword>
<dbReference type="InterPro" id="IPR014284">
    <property type="entry name" value="RNA_pol_sigma-70_dom"/>
</dbReference>
<evidence type="ECO:0000313" key="8">
    <source>
        <dbReference type="EMBL" id="CAA9332053.1"/>
    </source>
</evidence>
<feature type="domain" description="RNA polymerase sigma-70 region 2" evidence="6">
    <location>
        <begin position="6"/>
        <end position="70"/>
    </location>
</feature>
<dbReference type="EMBL" id="CADCTW010000123">
    <property type="protein sequence ID" value="CAA9332053.1"/>
    <property type="molecule type" value="Genomic_DNA"/>
</dbReference>
<evidence type="ECO:0000256" key="5">
    <source>
        <dbReference type="ARBA" id="ARBA00023163"/>
    </source>
</evidence>
<dbReference type="AlphaFoldDB" id="A0A6J4LGM1"/>
<accession>A0A6J4LGM1</accession>
<protein>
    <recommendedName>
        <fullName evidence="9">RNA polymerase ECF-type sigma factor</fullName>
    </recommendedName>
</protein>
<dbReference type="InterPro" id="IPR013249">
    <property type="entry name" value="RNA_pol_sigma70_r4_t2"/>
</dbReference>
<evidence type="ECO:0008006" key="9">
    <source>
        <dbReference type="Google" id="ProtNLM"/>
    </source>
</evidence>
<name>A0A6J4LGM1_9BACT</name>
<dbReference type="InterPro" id="IPR007627">
    <property type="entry name" value="RNA_pol_sigma70_r2"/>
</dbReference>
<comment type="similarity">
    <text evidence="1">Belongs to the sigma-70 factor family. ECF subfamily.</text>
</comment>